<keyword evidence="2" id="KW-1185">Reference proteome</keyword>
<evidence type="ECO:0008006" key="3">
    <source>
        <dbReference type="Google" id="ProtNLM"/>
    </source>
</evidence>
<gene>
    <name evidence="1" type="ORF">GGR28_003353</name>
</gene>
<organism evidence="1 2">
    <name type="scientific">Neolewinella aquimaris</name>
    <dbReference type="NCBI Taxonomy" id="1835722"/>
    <lineage>
        <taxon>Bacteria</taxon>
        <taxon>Pseudomonadati</taxon>
        <taxon>Bacteroidota</taxon>
        <taxon>Saprospiria</taxon>
        <taxon>Saprospirales</taxon>
        <taxon>Lewinellaceae</taxon>
        <taxon>Neolewinella</taxon>
    </lineage>
</organism>
<dbReference type="PROSITE" id="PS51257">
    <property type="entry name" value="PROKAR_LIPOPROTEIN"/>
    <property type="match status" value="1"/>
</dbReference>
<proteinExistence type="predicted"/>
<sequence>MNRFLASLFLLTVLACSSDDPAPTESFGADFTPTEVLAADALLTTYSERALIDTVRTTVRGTVHEVCQAKGCWMTVSVAGEDMMVKFKDYGFFVPKDIGSEEVILHGAAYYQLTDVEELRHFAKDAGKSDEEIAMITEPRRELHFLADGVQLY</sequence>
<reference evidence="1 2" key="1">
    <citation type="submission" date="2020-08" db="EMBL/GenBank/DDBJ databases">
        <title>Genomic Encyclopedia of Type Strains, Phase IV (KMG-IV): sequencing the most valuable type-strain genomes for metagenomic binning, comparative biology and taxonomic classification.</title>
        <authorList>
            <person name="Goeker M."/>
        </authorList>
    </citation>
    <scope>NUCLEOTIDE SEQUENCE [LARGE SCALE GENOMIC DNA]</scope>
    <source>
        <strain evidence="1 2">DSM 105137</strain>
    </source>
</reference>
<dbReference type="Proteomes" id="UP000576209">
    <property type="component" value="Unassembled WGS sequence"/>
</dbReference>
<dbReference type="EMBL" id="JACIFF010000009">
    <property type="protein sequence ID" value="MBB4080718.1"/>
    <property type="molecule type" value="Genomic_DNA"/>
</dbReference>
<dbReference type="Pfam" id="PF16267">
    <property type="entry name" value="DUF4920"/>
    <property type="match status" value="1"/>
</dbReference>
<protein>
    <recommendedName>
        <fullName evidence="3">DUF4920 domain-containing protein</fullName>
    </recommendedName>
</protein>
<evidence type="ECO:0000313" key="2">
    <source>
        <dbReference type="Proteomes" id="UP000576209"/>
    </source>
</evidence>
<evidence type="ECO:0000313" key="1">
    <source>
        <dbReference type="EMBL" id="MBB4080718.1"/>
    </source>
</evidence>
<dbReference type="InterPro" id="IPR032577">
    <property type="entry name" value="DUF4920"/>
</dbReference>
<dbReference type="RefSeq" id="WP_183496944.1">
    <property type="nucleotide sequence ID" value="NZ_JACIFF010000009.1"/>
</dbReference>
<accession>A0A840EFL7</accession>
<comment type="caution">
    <text evidence="1">The sequence shown here is derived from an EMBL/GenBank/DDBJ whole genome shotgun (WGS) entry which is preliminary data.</text>
</comment>
<name>A0A840EFL7_9BACT</name>
<dbReference type="AlphaFoldDB" id="A0A840EFL7"/>